<comment type="caution">
    <text evidence="1">The sequence shown here is derived from an EMBL/GenBank/DDBJ whole genome shotgun (WGS) entry which is preliminary data.</text>
</comment>
<reference evidence="1" key="1">
    <citation type="submission" date="2020-06" db="EMBL/GenBank/DDBJ databases">
        <title>WGS assembly of Ceratodon purpureus strain R40.</title>
        <authorList>
            <person name="Carey S.B."/>
            <person name="Jenkins J."/>
            <person name="Shu S."/>
            <person name="Lovell J.T."/>
            <person name="Sreedasyam A."/>
            <person name="Maumus F."/>
            <person name="Tiley G.P."/>
            <person name="Fernandez-Pozo N."/>
            <person name="Barry K."/>
            <person name="Chen C."/>
            <person name="Wang M."/>
            <person name="Lipzen A."/>
            <person name="Daum C."/>
            <person name="Saski C.A."/>
            <person name="Payton A.C."/>
            <person name="Mcbreen J.C."/>
            <person name="Conrad R.E."/>
            <person name="Kollar L.M."/>
            <person name="Olsson S."/>
            <person name="Huttunen S."/>
            <person name="Landis J.B."/>
            <person name="Wickett N.J."/>
            <person name="Johnson M.G."/>
            <person name="Rensing S.A."/>
            <person name="Grimwood J."/>
            <person name="Schmutz J."/>
            <person name="Mcdaniel S.F."/>
        </authorList>
    </citation>
    <scope>NUCLEOTIDE SEQUENCE</scope>
    <source>
        <strain evidence="1">R40</strain>
    </source>
</reference>
<name>A0A8T0GZF9_CERPU</name>
<dbReference type="EMBL" id="CM026429">
    <property type="protein sequence ID" value="KAG0563815.1"/>
    <property type="molecule type" value="Genomic_DNA"/>
</dbReference>
<evidence type="ECO:0000313" key="1">
    <source>
        <dbReference type="EMBL" id="KAG0563815.1"/>
    </source>
</evidence>
<keyword evidence="2" id="KW-1185">Reference proteome</keyword>
<organism evidence="1 2">
    <name type="scientific">Ceratodon purpureus</name>
    <name type="common">Fire moss</name>
    <name type="synonym">Dicranum purpureum</name>
    <dbReference type="NCBI Taxonomy" id="3225"/>
    <lineage>
        <taxon>Eukaryota</taxon>
        <taxon>Viridiplantae</taxon>
        <taxon>Streptophyta</taxon>
        <taxon>Embryophyta</taxon>
        <taxon>Bryophyta</taxon>
        <taxon>Bryophytina</taxon>
        <taxon>Bryopsida</taxon>
        <taxon>Dicranidae</taxon>
        <taxon>Pseudoditrichales</taxon>
        <taxon>Ditrichaceae</taxon>
        <taxon>Ceratodon</taxon>
    </lineage>
</organism>
<accession>A0A8T0GZF9</accession>
<gene>
    <name evidence="1" type="ORF">KC19_8G061300</name>
</gene>
<evidence type="ECO:0000313" key="2">
    <source>
        <dbReference type="Proteomes" id="UP000822688"/>
    </source>
</evidence>
<sequence length="79" mass="8825">MTSDILQVAKVNGFLKDAETAENTSKGVMTVVSGRIDEVHGVDVLVSEWMSGPWCYSKSNHRCCRQQGFYNYIVTHSDP</sequence>
<dbReference type="AlphaFoldDB" id="A0A8T0GZF9"/>
<dbReference type="Proteomes" id="UP000822688">
    <property type="component" value="Chromosome 8"/>
</dbReference>
<protein>
    <submittedName>
        <fullName evidence="1">Uncharacterized protein</fullName>
    </submittedName>
</protein>
<proteinExistence type="predicted"/>